<evidence type="ECO:0000313" key="3">
    <source>
        <dbReference type="EMBL" id="KAF0693692.1"/>
    </source>
</evidence>
<dbReference type="OrthoDB" id="5132116at2759"/>
<dbReference type="PANTHER" id="PTHR11937">
    <property type="entry name" value="ACTIN"/>
    <property type="match status" value="1"/>
</dbReference>
<dbReference type="EMBL" id="CAADRA010005680">
    <property type="protein sequence ID" value="VFT92175.1"/>
    <property type="molecule type" value="Genomic_DNA"/>
</dbReference>
<accession>A0A485L2Z7</accession>
<gene>
    <name evidence="4" type="primary">Aste57867_15368</name>
    <name evidence="3" type="ORF">As57867_015312</name>
    <name evidence="4" type="ORF">ASTE57867_15368</name>
</gene>
<organism evidence="4 5">
    <name type="scientific">Aphanomyces stellatus</name>
    <dbReference type="NCBI Taxonomy" id="120398"/>
    <lineage>
        <taxon>Eukaryota</taxon>
        <taxon>Sar</taxon>
        <taxon>Stramenopiles</taxon>
        <taxon>Oomycota</taxon>
        <taxon>Saprolegniomycetes</taxon>
        <taxon>Saprolegniales</taxon>
        <taxon>Verrucalvaceae</taxon>
        <taxon>Aphanomyces</taxon>
    </lineage>
</organism>
<dbReference type="AlphaFoldDB" id="A0A485L2Z7"/>
<proteinExistence type="predicted"/>
<protein>
    <submittedName>
        <fullName evidence="4">Aste57867_15368 protein</fullName>
    </submittedName>
</protein>
<evidence type="ECO:0000313" key="5">
    <source>
        <dbReference type="Proteomes" id="UP000332933"/>
    </source>
</evidence>
<sequence length="344" mass="38275">MLNAFSFGKSTALVCDVGASLHAGRAVVEGFGLKSSAHRSTVGGEVLTAQILHNKHKVEIHPGVRKYTGGPVQQLPSILNDYRNFRIVEVVRDMKESLRHGGNDIAGRAGRVGRARAVRIARRHSRLPRKQALQSAREDFRPGRDCRRLDDCAQHRQGTPTHSVQRRPSERRGVRKNLLYNMVLCGGGSGLPSLTERLHWDVSQMVPSSTNKVRIAQVSAIEKKFAAPRARRWWQHGVHWSGPGRQMGAWIGGLILASLGSFQQLWVSKREYDGTQRVNNRQRLDVVETPRLGVLLHSPREKKSKKKKAVVQMKKSKPDESFRPFPCVGAFNVTSGPGGSSIFV</sequence>
<name>A0A485L2Z7_9STRA</name>
<feature type="compositionally biased region" description="Basic and acidic residues" evidence="2">
    <location>
        <begin position="136"/>
        <end position="145"/>
    </location>
</feature>
<keyword evidence="5" id="KW-1185">Reference proteome</keyword>
<evidence type="ECO:0000313" key="4">
    <source>
        <dbReference type="EMBL" id="VFT92175.1"/>
    </source>
</evidence>
<dbReference type="SUPFAM" id="SSF53067">
    <property type="entry name" value="Actin-like ATPase domain"/>
    <property type="match status" value="1"/>
</dbReference>
<reference evidence="4 5" key="1">
    <citation type="submission" date="2019-03" db="EMBL/GenBank/DDBJ databases">
        <authorList>
            <person name="Gaulin E."/>
            <person name="Dumas B."/>
        </authorList>
    </citation>
    <scope>NUCLEOTIDE SEQUENCE [LARGE SCALE GENOMIC DNA]</scope>
    <source>
        <strain evidence="4">CBS 568.67</strain>
    </source>
</reference>
<dbReference type="InterPro" id="IPR043129">
    <property type="entry name" value="ATPase_NBD"/>
</dbReference>
<evidence type="ECO:0000256" key="1">
    <source>
        <dbReference type="ARBA" id="ARBA00049360"/>
    </source>
</evidence>
<reference evidence="3" key="2">
    <citation type="submission" date="2019-06" db="EMBL/GenBank/DDBJ databases">
        <title>Genomics analysis of Aphanomyces spp. identifies a new class of oomycete effector associated with host adaptation.</title>
        <authorList>
            <person name="Gaulin E."/>
        </authorList>
    </citation>
    <scope>NUCLEOTIDE SEQUENCE</scope>
    <source>
        <strain evidence="3">CBS 578.67</strain>
    </source>
</reference>
<dbReference type="Gene3D" id="3.30.420.40">
    <property type="match status" value="3"/>
</dbReference>
<feature type="region of interest" description="Disordered" evidence="2">
    <location>
        <begin position="125"/>
        <end position="145"/>
    </location>
</feature>
<dbReference type="EMBL" id="VJMH01005659">
    <property type="protein sequence ID" value="KAF0693692.1"/>
    <property type="molecule type" value="Genomic_DNA"/>
</dbReference>
<dbReference type="Pfam" id="PF00022">
    <property type="entry name" value="Actin"/>
    <property type="match status" value="2"/>
</dbReference>
<evidence type="ECO:0000256" key="2">
    <source>
        <dbReference type="SAM" id="MobiDB-lite"/>
    </source>
</evidence>
<comment type="catalytic activity">
    <reaction evidence="1">
        <text>ATP + H2O = ADP + phosphate + H(+)</text>
        <dbReference type="Rhea" id="RHEA:13065"/>
        <dbReference type="ChEBI" id="CHEBI:15377"/>
        <dbReference type="ChEBI" id="CHEBI:15378"/>
        <dbReference type="ChEBI" id="CHEBI:30616"/>
        <dbReference type="ChEBI" id="CHEBI:43474"/>
        <dbReference type="ChEBI" id="CHEBI:456216"/>
    </reaction>
</comment>
<dbReference type="InterPro" id="IPR004000">
    <property type="entry name" value="Actin"/>
</dbReference>
<dbReference type="Proteomes" id="UP000332933">
    <property type="component" value="Unassembled WGS sequence"/>
</dbReference>